<keyword evidence="5 7" id="KW-0238">DNA-binding</keyword>
<keyword evidence="7" id="KW-0235">DNA replication</keyword>
<evidence type="ECO:0000259" key="10">
    <source>
        <dbReference type="Pfam" id="PF22587"/>
    </source>
</evidence>
<dbReference type="SMART" id="SM00486">
    <property type="entry name" value="POLBc"/>
    <property type="match status" value="1"/>
</dbReference>
<dbReference type="InterPro" id="IPR023211">
    <property type="entry name" value="DNA_pol_palm_dom_sf"/>
</dbReference>
<dbReference type="GO" id="GO:0003887">
    <property type="term" value="F:DNA-directed DNA polymerase activity"/>
    <property type="evidence" value="ECO:0007669"/>
    <property type="project" value="UniProtKB-KW"/>
</dbReference>
<dbReference type="PRINTS" id="PR00106">
    <property type="entry name" value="DNAPOLB"/>
</dbReference>
<dbReference type="Pfam" id="PF22587">
    <property type="entry name" value="DNApolII_insertion"/>
    <property type="match status" value="1"/>
</dbReference>
<keyword evidence="3 7" id="KW-0548">Nucleotidyltransferase</keyword>
<protein>
    <recommendedName>
        <fullName evidence="7">DNA polymerase</fullName>
        <ecNumber evidence="7">2.7.7.7</ecNumber>
    </recommendedName>
</protein>
<dbReference type="FunFam" id="1.10.132.60:FF:000008">
    <property type="entry name" value="DNA polymerase"/>
    <property type="match status" value="1"/>
</dbReference>
<dbReference type="PANTHER" id="PTHR10322:SF23">
    <property type="entry name" value="DNA POLYMERASE DELTA CATALYTIC SUBUNIT"/>
    <property type="match status" value="1"/>
</dbReference>
<evidence type="ECO:0000313" key="11">
    <source>
        <dbReference type="EMBL" id="MRX07775.1"/>
    </source>
</evidence>
<name>A0A6L5QDC9_9BURK</name>
<evidence type="ECO:0000313" key="12">
    <source>
        <dbReference type="Proteomes" id="UP000481037"/>
    </source>
</evidence>
<dbReference type="EC" id="2.7.7.7" evidence="7"/>
<dbReference type="GO" id="GO:0009432">
    <property type="term" value="P:SOS response"/>
    <property type="evidence" value="ECO:0007669"/>
    <property type="project" value="TreeGrafter"/>
</dbReference>
<dbReference type="InterPro" id="IPR006133">
    <property type="entry name" value="DNA-dir_DNA_pol_B_exonuc"/>
</dbReference>
<dbReference type="PANTHER" id="PTHR10322">
    <property type="entry name" value="DNA POLYMERASE CATALYTIC SUBUNIT"/>
    <property type="match status" value="1"/>
</dbReference>
<organism evidence="11 12">
    <name type="scientific">Duganella alba</name>
    <dbReference type="NCBI Taxonomy" id="2666081"/>
    <lineage>
        <taxon>Bacteria</taxon>
        <taxon>Pseudomonadati</taxon>
        <taxon>Pseudomonadota</taxon>
        <taxon>Betaproteobacteria</taxon>
        <taxon>Burkholderiales</taxon>
        <taxon>Oxalobacteraceae</taxon>
        <taxon>Telluria group</taxon>
        <taxon>Duganella</taxon>
    </lineage>
</organism>
<accession>A0A6L5QDC9</accession>
<dbReference type="FunFam" id="3.30.420.10:FF:000052">
    <property type="entry name" value="DNA polymerase"/>
    <property type="match status" value="1"/>
</dbReference>
<dbReference type="InterPro" id="IPR043502">
    <property type="entry name" value="DNA/RNA_pol_sf"/>
</dbReference>
<dbReference type="InterPro" id="IPR006172">
    <property type="entry name" value="DNA-dir_DNA_pol_B"/>
</dbReference>
<dbReference type="EMBL" id="WKJM01000005">
    <property type="protein sequence ID" value="MRX07775.1"/>
    <property type="molecule type" value="Genomic_DNA"/>
</dbReference>
<dbReference type="Proteomes" id="UP000481037">
    <property type="component" value="Unassembled WGS sequence"/>
</dbReference>
<dbReference type="Gene3D" id="2.40.50.590">
    <property type="match status" value="2"/>
</dbReference>
<evidence type="ECO:0000256" key="1">
    <source>
        <dbReference type="ARBA" id="ARBA00005755"/>
    </source>
</evidence>
<evidence type="ECO:0000256" key="7">
    <source>
        <dbReference type="RuleBase" id="RU000442"/>
    </source>
</evidence>
<evidence type="ECO:0000256" key="3">
    <source>
        <dbReference type="ARBA" id="ARBA00022695"/>
    </source>
</evidence>
<feature type="domain" description="DNA-directed DNA polymerase family B multifunctional" evidence="8">
    <location>
        <begin position="382"/>
        <end position="743"/>
    </location>
</feature>
<evidence type="ECO:0000256" key="5">
    <source>
        <dbReference type="ARBA" id="ARBA00023125"/>
    </source>
</evidence>
<comment type="similarity">
    <text evidence="1 7">Belongs to the DNA polymerase type-B family.</text>
</comment>
<keyword evidence="2 7" id="KW-0808">Transferase</keyword>
<dbReference type="SUPFAM" id="SSF56672">
    <property type="entry name" value="DNA/RNA polymerases"/>
    <property type="match status" value="1"/>
</dbReference>
<dbReference type="GO" id="GO:0000166">
    <property type="term" value="F:nucleotide binding"/>
    <property type="evidence" value="ECO:0007669"/>
    <property type="project" value="InterPro"/>
</dbReference>
<evidence type="ECO:0000256" key="2">
    <source>
        <dbReference type="ARBA" id="ARBA00022679"/>
    </source>
</evidence>
<dbReference type="AlphaFoldDB" id="A0A6L5QDC9"/>
<feature type="domain" description="DNA-directed DNA polymerase family B exonuclease" evidence="9">
    <location>
        <begin position="181"/>
        <end position="300"/>
    </location>
</feature>
<dbReference type="Gene3D" id="3.30.420.10">
    <property type="entry name" value="Ribonuclease H-like superfamily/Ribonuclease H"/>
    <property type="match status" value="1"/>
</dbReference>
<dbReference type="InterPro" id="IPR042087">
    <property type="entry name" value="DNA_pol_B_thumb"/>
</dbReference>
<dbReference type="Gene3D" id="3.90.1600.10">
    <property type="entry name" value="Palm domain of DNA polymerase"/>
    <property type="match status" value="2"/>
</dbReference>
<dbReference type="InterPro" id="IPR055208">
    <property type="entry name" value="PolB_insertion"/>
</dbReference>
<dbReference type="InterPro" id="IPR036397">
    <property type="entry name" value="RNaseH_sf"/>
</dbReference>
<dbReference type="FunFam" id="3.90.1600.10:FF:000009">
    <property type="entry name" value="DNA polymerase"/>
    <property type="match status" value="1"/>
</dbReference>
<dbReference type="InterPro" id="IPR050240">
    <property type="entry name" value="DNA_pol_type-B"/>
</dbReference>
<dbReference type="RefSeq" id="WP_154362308.1">
    <property type="nucleotide sequence ID" value="NZ_WKJM01000005.1"/>
</dbReference>
<evidence type="ECO:0000256" key="4">
    <source>
        <dbReference type="ARBA" id="ARBA00022932"/>
    </source>
</evidence>
<dbReference type="CDD" id="cd05784">
    <property type="entry name" value="DNA_polB_II_exo"/>
    <property type="match status" value="1"/>
</dbReference>
<dbReference type="GO" id="GO:0003677">
    <property type="term" value="F:DNA binding"/>
    <property type="evidence" value="ECO:0007669"/>
    <property type="project" value="UniProtKB-KW"/>
</dbReference>
<dbReference type="NCBIfam" id="NF004421">
    <property type="entry name" value="PRK05762.1-2"/>
    <property type="match status" value="1"/>
</dbReference>
<dbReference type="FunFam" id="3.90.1600.10:FF:000030">
    <property type="entry name" value="DNA polymerase II"/>
    <property type="match status" value="1"/>
</dbReference>
<dbReference type="Pfam" id="PF00136">
    <property type="entry name" value="DNA_pol_B"/>
    <property type="match status" value="1"/>
</dbReference>
<dbReference type="NCBIfam" id="NF004422">
    <property type="entry name" value="PRK05762.1-4"/>
    <property type="match status" value="1"/>
</dbReference>
<dbReference type="Pfam" id="PF03104">
    <property type="entry name" value="DNA_pol_B_exo1"/>
    <property type="match status" value="1"/>
</dbReference>
<proteinExistence type="inferred from homology"/>
<sequence length="789" mass="88968">MTHSAQTGFILTRHWRDTPSGTEIDFWLATDAGPRKVRLTAQTSVAFAEASLREAIAAQIAPDAGIELRDLQLKTFQQQPVIGIYASRYKQLTALERALRDHGIKLFEADIRPPERYLMERFITATVHTEGGHATGHVLHNCKLKPAPDYRPTLKMVSLDIETSAFGDLYSIALEGCGQRQVYMLGETPAEAPAVDFDLEYCATPRQLIERLNAWMARHDPDVLIGWNVVQFDLHVLQKNADKHKVPLALGREGKGIEWREHPGKQGYLFAPLPGRIILDGIDALKAASWMFPSFSLENVAQSMLGEGKEIGTDYDKMAEIERRFHHDKPALATYNLKDCELVTRIFDKANLLAFMIERATVTGLQADHLGGSIAAFSHHYLPRMHREGYVAPNVGDVSGGASPGGFVMDSKPGLYDSVVVLDYKSLYPSIIRTFLVDPVGLVEGEAATDPATVVEGVNGTVFSRDKHCLPAITTDIWKQRDAAKRARNEPLSQALKLLMNSFCGVLGATECRFFNPRLVSSVTLRGHQMMKQTRSLVEAEGYDVIYGDTDSIFIWLKKEYPNAEALAIGQGLADQINQWWRTMLKTRHGLDCHLEIEFDTHYRKFFMPTIRGTDMGSKKRYAGLTFNSKGEDEVIYRGLEVARSDWTPLAQQFQQGLFLRIFKDQPYQDFVREYAEKTLSGDYDDLLVYRKRLRQPLDEYKVNVPPQVRAARIADEYNQAQRRPLRYQNGGWISYVMTTGGPEPLEALRSNIDYEHYLTKQLQPIADSILLPMHDSFTSLTTAQASLF</sequence>
<dbReference type="Gene3D" id="1.10.287.690">
    <property type="entry name" value="Helix hairpin bin"/>
    <property type="match status" value="1"/>
</dbReference>
<evidence type="ECO:0000259" key="8">
    <source>
        <dbReference type="Pfam" id="PF00136"/>
    </source>
</evidence>
<dbReference type="GO" id="GO:0008296">
    <property type="term" value="F:3'-5'-DNA exonuclease activity"/>
    <property type="evidence" value="ECO:0007669"/>
    <property type="project" value="TreeGrafter"/>
</dbReference>
<comment type="catalytic activity">
    <reaction evidence="6 7">
        <text>DNA(n) + a 2'-deoxyribonucleoside 5'-triphosphate = DNA(n+1) + diphosphate</text>
        <dbReference type="Rhea" id="RHEA:22508"/>
        <dbReference type="Rhea" id="RHEA-COMP:17339"/>
        <dbReference type="Rhea" id="RHEA-COMP:17340"/>
        <dbReference type="ChEBI" id="CHEBI:33019"/>
        <dbReference type="ChEBI" id="CHEBI:61560"/>
        <dbReference type="ChEBI" id="CHEBI:173112"/>
        <dbReference type="EC" id="2.7.7.7"/>
    </reaction>
</comment>
<dbReference type="GO" id="GO:0045004">
    <property type="term" value="P:DNA replication proofreading"/>
    <property type="evidence" value="ECO:0007669"/>
    <property type="project" value="TreeGrafter"/>
</dbReference>
<comment type="caution">
    <text evidence="11">The sequence shown here is derived from an EMBL/GenBank/DDBJ whole genome shotgun (WGS) entry which is preliminary data.</text>
</comment>
<dbReference type="PROSITE" id="PS00116">
    <property type="entry name" value="DNA_POLYMERASE_B"/>
    <property type="match status" value="1"/>
</dbReference>
<evidence type="ECO:0000256" key="6">
    <source>
        <dbReference type="ARBA" id="ARBA00049244"/>
    </source>
</evidence>
<keyword evidence="12" id="KW-1185">Reference proteome</keyword>
<keyword evidence="4 7" id="KW-0239">DNA-directed DNA polymerase</keyword>
<feature type="domain" description="DNA polymerase II insertion" evidence="10">
    <location>
        <begin position="44"/>
        <end position="104"/>
    </location>
</feature>
<gene>
    <name evidence="11" type="ORF">GJ697_08025</name>
</gene>
<dbReference type="SUPFAM" id="SSF53098">
    <property type="entry name" value="Ribonuclease H-like"/>
    <property type="match status" value="1"/>
</dbReference>
<dbReference type="InterPro" id="IPR017964">
    <property type="entry name" value="DNA-dir_DNA_pol_B_CS"/>
</dbReference>
<dbReference type="CDD" id="cd05537">
    <property type="entry name" value="POLBc_Pol_II"/>
    <property type="match status" value="1"/>
</dbReference>
<dbReference type="InterPro" id="IPR006134">
    <property type="entry name" value="DNA-dir_DNA_pol_B_multi_dom"/>
</dbReference>
<evidence type="ECO:0000259" key="9">
    <source>
        <dbReference type="Pfam" id="PF03104"/>
    </source>
</evidence>
<dbReference type="InterPro" id="IPR012337">
    <property type="entry name" value="RNaseH-like_sf"/>
</dbReference>
<dbReference type="Pfam" id="PF21474">
    <property type="entry name" value="DNApolII_N"/>
    <property type="match status" value="1"/>
</dbReference>
<dbReference type="Gene3D" id="1.10.132.60">
    <property type="entry name" value="DNA polymerase family B, C-terminal domain"/>
    <property type="match status" value="1"/>
</dbReference>
<reference evidence="11 12" key="1">
    <citation type="submission" date="2019-11" db="EMBL/GenBank/DDBJ databases">
        <title>Novel species isolated from a subtropical stream in China.</title>
        <authorList>
            <person name="Lu H."/>
        </authorList>
    </citation>
    <scope>NUCLEOTIDE SEQUENCE [LARGE SCALE GENOMIC DNA]</scope>
    <source>
        <strain evidence="11 12">FT25W</strain>
    </source>
</reference>